<keyword evidence="2" id="KW-1185">Reference proteome</keyword>
<organism evidence="1 2">
    <name type="scientific">Gilvimarinus japonicus</name>
    <dbReference type="NCBI Taxonomy" id="1796469"/>
    <lineage>
        <taxon>Bacteria</taxon>
        <taxon>Pseudomonadati</taxon>
        <taxon>Pseudomonadota</taxon>
        <taxon>Gammaproteobacteria</taxon>
        <taxon>Cellvibrionales</taxon>
        <taxon>Cellvibrionaceae</taxon>
        <taxon>Gilvimarinus</taxon>
    </lineage>
</organism>
<evidence type="ECO:0000313" key="2">
    <source>
        <dbReference type="Proteomes" id="UP001595548"/>
    </source>
</evidence>
<protein>
    <submittedName>
        <fullName evidence="1">DUF1289 domain-containing protein</fullName>
    </submittedName>
</protein>
<dbReference type="Pfam" id="PF06945">
    <property type="entry name" value="DUF1289"/>
    <property type="match status" value="1"/>
</dbReference>
<accession>A0ABV7HQ86</accession>
<evidence type="ECO:0000313" key="1">
    <source>
        <dbReference type="EMBL" id="MFC3154884.1"/>
    </source>
</evidence>
<gene>
    <name evidence="1" type="ORF">ACFOEB_06675</name>
</gene>
<dbReference type="Proteomes" id="UP001595548">
    <property type="component" value="Unassembled WGS sequence"/>
</dbReference>
<comment type="caution">
    <text evidence="1">The sequence shown here is derived from an EMBL/GenBank/DDBJ whole genome shotgun (WGS) entry which is preliminary data.</text>
</comment>
<dbReference type="InterPro" id="IPR010710">
    <property type="entry name" value="DUF1289"/>
</dbReference>
<dbReference type="EMBL" id="JBHRTL010000006">
    <property type="protein sequence ID" value="MFC3154884.1"/>
    <property type="molecule type" value="Genomic_DNA"/>
</dbReference>
<proteinExistence type="predicted"/>
<dbReference type="PANTHER" id="PTHR35175:SF1">
    <property type="entry name" value="OXIDOREDUCTASE"/>
    <property type="match status" value="1"/>
</dbReference>
<sequence length="152" mass="17406">MAVFKPVKTPCVGICSTGIGDAVCRGCKRFSHEVIHWNAYGEEQRRIIAQRLESYLTQVVDNRIEVIDQALLLTQIQHQQIQFKPEQTPQCWVFDLLRAGASQISSLPDYGLALRREWRDCPLTVIRDDIDKDFYALSCAYYERYIAPGLPG</sequence>
<reference evidence="2" key="1">
    <citation type="journal article" date="2019" name="Int. J. Syst. Evol. Microbiol.">
        <title>The Global Catalogue of Microorganisms (GCM) 10K type strain sequencing project: providing services to taxonomists for standard genome sequencing and annotation.</title>
        <authorList>
            <consortium name="The Broad Institute Genomics Platform"/>
            <consortium name="The Broad Institute Genome Sequencing Center for Infectious Disease"/>
            <person name="Wu L."/>
            <person name="Ma J."/>
        </authorList>
    </citation>
    <scope>NUCLEOTIDE SEQUENCE [LARGE SCALE GENOMIC DNA]</scope>
    <source>
        <strain evidence="2">KCTC 52141</strain>
    </source>
</reference>
<dbReference type="PANTHER" id="PTHR35175">
    <property type="entry name" value="DUF1289 DOMAIN-CONTAINING PROTEIN"/>
    <property type="match status" value="1"/>
</dbReference>
<name>A0ABV7HQ86_9GAMM</name>
<dbReference type="RefSeq" id="WP_339615041.1">
    <property type="nucleotide sequence ID" value="NZ_AP031500.1"/>
</dbReference>